<accession>A0A2Z7CW62</accession>
<organism evidence="2 3">
    <name type="scientific">Dorcoceras hygrometricum</name>
    <dbReference type="NCBI Taxonomy" id="472368"/>
    <lineage>
        <taxon>Eukaryota</taxon>
        <taxon>Viridiplantae</taxon>
        <taxon>Streptophyta</taxon>
        <taxon>Embryophyta</taxon>
        <taxon>Tracheophyta</taxon>
        <taxon>Spermatophyta</taxon>
        <taxon>Magnoliopsida</taxon>
        <taxon>eudicotyledons</taxon>
        <taxon>Gunneridae</taxon>
        <taxon>Pentapetalae</taxon>
        <taxon>asterids</taxon>
        <taxon>lamiids</taxon>
        <taxon>Lamiales</taxon>
        <taxon>Gesneriaceae</taxon>
        <taxon>Didymocarpoideae</taxon>
        <taxon>Trichosporeae</taxon>
        <taxon>Loxocarpinae</taxon>
        <taxon>Dorcoceras</taxon>
    </lineage>
</organism>
<protein>
    <submittedName>
        <fullName evidence="2">Uncharacterized protein</fullName>
    </submittedName>
</protein>
<evidence type="ECO:0000313" key="3">
    <source>
        <dbReference type="Proteomes" id="UP000250235"/>
    </source>
</evidence>
<evidence type="ECO:0000256" key="1">
    <source>
        <dbReference type="SAM" id="MobiDB-lite"/>
    </source>
</evidence>
<reference evidence="2 3" key="1">
    <citation type="journal article" date="2015" name="Proc. Natl. Acad. Sci. U.S.A.">
        <title>The resurrection genome of Boea hygrometrica: A blueprint for survival of dehydration.</title>
        <authorList>
            <person name="Xiao L."/>
            <person name="Yang G."/>
            <person name="Zhang L."/>
            <person name="Yang X."/>
            <person name="Zhao S."/>
            <person name="Ji Z."/>
            <person name="Zhou Q."/>
            <person name="Hu M."/>
            <person name="Wang Y."/>
            <person name="Chen M."/>
            <person name="Xu Y."/>
            <person name="Jin H."/>
            <person name="Xiao X."/>
            <person name="Hu G."/>
            <person name="Bao F."/>
            <person name="Hu Y."/>
            <person name="Wan P."/>
            <person name="Li L."/>
            <person name="Deng X."/>
            <person name="Kuang T."/>
            <person name="Xiang C."/>
            <person name="Zhu J.K."/>
            <person name="Oliver M.J."/>
            <person name="He Y."/>
        </authorList>
    </citation>
    <scope>NUCLEOTIDE SEQUENCE [LARGE SCALE GENOMIC DNA]</scope>
    <source>
        <strain evidence="3">cv. XS01</strain>
    </source>
</reference>
<dbReference type="AlphaFoldDB" id="A0A2Z7CW62"/>
<proteinExistence type="predicted"/>
<dbReference type="Proteomes" id="UP000250235">
    <property type="component" value="Unassembled WGS sequence"/>
</dbReference>
<feature type="region of interest" description="Disordered" evidence="1">
    <location>
        <begin position="1"/>
        <end position="28"/>
    </location>
</feature>
<name>A0A2Z7CW62_9LAMI</name>
<keyword evidence="3" id="KW-1185">Reference proteome</keyword>
<sequence>MPPRSRGRGRGMFEESAGQNEDRRNARIHTRVSNEEEDEIAAPTTERMDVVIARFQWMNPPVFNGDESSEDADSWLRNIIGIFDRVQYDDDL</sequence>
<evidence type="ECO:0000313" key="2">
    <source>
        <dbReference type="EMBL" id="KZV49076.1"/>
    </source>
</evidence>
<dbReference type="OrthoDB" id="903801at2759"/>
<dbReference type="EMBL" id="KQ993733">
    <property type="protein sequence ID" value="KZV49076.1"/>
    <property type="molecule type" value="Genomic_DNA"/>
</dbReference>
<gene>
    <name evidence="2" type="ORF">F511_44955</name>
</gene>